<evidence type="ECO:0000256" key="6">
    <source>
        <dbReference type="ARBA" id="ARBA00022824"/>
    </source>
</evidence>
<accession>A0A0L0CST0</accession>
<evidence type="ECO:0000256" key="8">
    <source>
        <dbReference type="ARBA" id="ARBA00023136"/>
    </source>
</evidence>
<dbReference type="AlphaFoldDB" id="A0A0L0CST0"/>
<dbReference type="Proteomes" id="UP000037069">
    <property type="component" value="Unassembled WGS sequence"/>
</dbReference>
<evidence type="ECO:0000313" key="10">
    <source>
        <dbReference type="EMBL" id="KNC34454.1"/>
    </source>
</evidence>
<dbReference type="EMBL" id="JRES01000064">
    <property type="protein sequence ID" value="KNC34454.1"/>
    <property type="molecule type" value="Genomic_DNA"/>
</dbReference>
<keyword evidence="4 9" id="KW-0812">Transmembrane</keyword>
<evidence type="ECO:0000256" key="3">
    <source>
        <dbReference type="ARBA" id="ARBA00020105"/>
    </source>
</evidence>
<keyword evidence="7 9" id="KW-1133">Transmembrane helix</keyword>
<evidence type="ECO:0000313" key="11">
    <source>
        <dbReference type="Proteomes" id="UP000037069"/>
    </source>
</evidence>
<dbReference type="OrthoDB" id="1894652at2759"/>
<dbReference type="STRING" id="7375.A0A0L0CST0"/>
<dbReference type="GO" id="GO:0072546">
    <property type="term" value="C:EMC complex"/>
    <property type="evidence" value="ECO:0007669"/>
    <property type="project" value="TreeGrafter"/>
</dbReference>
<dbReference type="Pfam" id="PF21203">
    <property type="entry name" value="ECM10"/>
    <property type="match status" value="1"/>
</dbReference>
<comment type="caution">
    <text evidence="10">The sequence shown here is derived from an EMBL/GenBank/DDBJ whole genome shotgun (WGS) entry which is preliminary data.</text>
</comment>
<gene>
    <name evidence="10" type="ORF">FF38_02960</name>
</gene>
<keyword evidence="5" id="KW-0732">Signal</keyword>
<dbReference type="PANTHER" id="PTHR21397:SF4">
    <property type="entry name" value="ER MEMBRANE PROTEIN COMPLEX SUBUNIT 10"/>
    <property type="match status" value="1"/>
</dbReference>
<proteinExistence type="inferred from homology"/>
<evidence type="ECO:0000256" key="7">
    <source>
        <dbReference type="ARBA" id="ARBA00022989"/>
    </source>
</evidence>
<organism evidence="10 11">
    <name type="scientific">Lucilia cuprina</name>
    <name type="common">Green bottle fly</name>
    <name type="synonym">Australian sheep blowfly</name>
    <dbReference type="NCBI Taxonomy" id="7375"/>
    <lineage>
        <taxon>Eukaryota</taxon>
        <taxon>Metazoa</taxon>
        <taxon>Ecdysozoa</taxon>
        <taxon>Arthropoda</taxon>
        <taxon>Hexapoda</taxon>
        <taxon>Insecta</taxon>
        <taxon>Pterygota</taxon>
        <taxon>Neoptera</taxon>
        <taxon>Endopterygota</taxon>
        <taxon>Diptera</taxon>
        <taxon>Brachycera</taxon>
        <taxon>Muscomorpha</taxon>
        <taxon>Oestroidea</taxon>
        <taxon>Calliphoridae</taxon>
        <taxon>Luciliinae</taxon>
        <taxon>Lucilia</taxon>
    </lineage>
</organism>
<keyword evidence="11" id="KW-1185">Reference proteome</keyword>
<keyword evidence="6" id="KW-0256">Endoplasmic reticulum</keyword>
<sequence>MKVNIDLFLSSIFLLGLFNKSYAYLEFDGWISIELQHALNPNEQDNFSYRGNVSVPSLNSGLFNIAQNVLTKKDLDNLRAISVSDGFYRLKAVVEYPNGLKRTFFTANKACNLLSSQLNDELWISIDANGYVNALSLSTSDGDFTDCSTLDFSNLSITEFNTEVLIKHTELAPIPDTASFIQKIEREREARERGENKDNRGFFAKYWMYIVPVVLLVFISGATNPEQQK</sequence>
<dbReference type="CDD" id="cd22209">
    <property type="entry name" value="EMC10"/>
    <property type="match status" value="1"/>
</dbReference>
<evidence type="ECO:0000256" key="5">
    <source>
        <dbReference type="ARBA" id="ARBA00022729"/>
    </source>
</evidence>
<reference evidence="10 11" key="1">
    <citation type="journal article" date="2015" name="Nat. Commun.">
        <title>Lucilia cuprina genome unlocks parasitic fly biology to underpin future interventions.</title>
        <authorList>
            <person name="Anstead C.A."/>
            <person name="Korhonen P.K."/>
            <person name="Young N.D."/>
            <person name="Hall R.S."/>
            <person name="Jex A.R."/>
            <person name="Murali S.C."/>
            <person name="Hughes D.S."/>
            <person name="Lee S.F."/>
            <person name="Perry T."/>
            <person name="Stroehlein A.J."/>
            <person name="Ansell B.R."/>
            <person name="Breugelmans B."/>
            <person name="Hofmann A."/>
            <person name="Qu J."/>
            <person name="Dugan S."/>
            <person name="Lee S.L."/>
            <person name="Chao H."/>
            <person name="Dinh H."/>
            <person name="Han Y."/>
            <person name="Doddapaneni H.V."/>
            <person name="Worley K.C."/>
            <person name="Muzny D.M."/>
            <person name="Ioannidis P."/>
            <person name="Waterhouse R.M."/>
            <person name="Zdobnov E.M."/>
            <person name="James P.J."/>
            <person name="Bagnall N.H."/>
            <person name="Kotze A.C."/>
            <person name="Gibbs R.A."/>
            <person name="Richards S."/>
            <person name="Batterham P."/>
            <person name="Gasser R.B."/>
        </authorList>
    </citation>
    <scope>NUCLEOTIDE SEQUENCE [LARGE SCALE GENOMIC DNA]</scope>
    <source>
        <strain evidence="10 11">LS</strain>
        <tissue evidence="10">Full body</tissue>
    </source>
</reference>
<evidence type="ECO:0000256" key="1">
    <source>
        <dbReference type="ARBA" id="ARBA00004115"/>
    </source>
</evidence>
<evidence type="ECO:0000256" key="9">
    <source>
        <dbReference type="SAM" id="Phobius"/>
    </source>
</evidence>
<feature type="transmembrane region" description="Helical" evidence="9">
    <location>
        <begin position="206"/>
        <end position="223"/>
    </location>
</feature>
<evidence type="ECO:0000256" key="4">
    <source>
        <dbReference type="ARBA" id="ARBA00022692"/>
    </source>
</evidence>
<comment type="similarity">
    <text evidence="2">Belongs to the EMC10 family.</text>
</comment>
<evidence type="ECO:0000256" key="2">
    <source>
        <dbReference type="ARBA" id="ARBA00007695"/>
    </source>
</evidence>
<keyword evidence="8 9" id="KW-0472">Membrane</keyword>
<dbReference type="PANTHER" id="PTHR21397">
    <property type="entry name" value="CHROMATIN COMPLEXES SUBUNIT BAP18-RELATED"/>
    <property type="match status" value="1"/>
</dbReference>
<dbReference type="OMA" id="QFNDVLW"/>
<protein>
    <recommendedName>
        <fullName evidence="3">ER membrane protein complex subunit 10</fullName>
    </recommendedName>
</protein>
<name>A0A0L0CST0_LUCCU</name>
<comment type="subcellular location">
    <subcellularLocation>
        <location evidence="1">Endoplasmic reticulum membrane</location>
        <topology evidence="1">Single-pass type I membrane protein</topology>
    </subcellularLocation>
</comment>